<dbReference type="Gene3D" id="1.10.10.10">
    <property type="entry name" value="Winged helix-like DNA-binding domain superfamily/Winged helix DNA-binding domain"/>
    <property type="match status" value="1"/>
</dbReference>
<protein>
    <recommendedName>
        <fullName evidence="3">RNA polymerase sigma factor 70 region 4 type 2 domain-containing protein</fullName>
    </recommendedName>
</protein>
<dbReference type="SUPFAM" id="SSF88659">
    <property type="entry name" value="Sigma3 and sigma4 domains of RNA polymerase sigma factors"/>
    <property type="match status" value="1"/>
</dbReference>
<evidence type="ECO:0008006" key="3">
    <source>
        <dbReference type="Google" id="ProtNLM"/>
    </source>
</evidence>
<evidence type="ECO:0000313" key="1">
    <source>
        <dbReference type="EMBL" id="KUL37255.1"/>
    </source>
</evidence>
<comment type="caution">
    <text evidence="1">The sequence shown here is derived from an EMBL/GenBank/DDBJ whole genome shotgun (WGS) entry which is preliminary data.</text>
</comment>
<dbReference type="InterPro" id="IPR013324">
    <property type="entry name" value="RNA_pol_sigma_r3/r4-like"/>
</dbReference>
<proteinExistence type="predicted"/>
<accession>A0A0X3UXL0</accession>
<dbReference type="InterPro" id="IPR036388">
    <property type="entry name" value="WH-like_DNA-bd_sf"/>
</dbReference>
<dbReference type="AlphaFoldDB" id="A0A0X3UXL0"/>
<dbReference type="EMBL" id="LLZG01000127">
    <property type="protein sequence ID" value="KUL37255.1"/>
    <property type="molecule type" value="Genomic_DNA"/>
</dbReference>
<reference evidence="2" key="1">
    <citation type="submission" date="2015-10" db="EMBL/GenBank/DDBJ databases">
        <authorList>
            <person name="Ju K.-S."/>
            <person name="Doroghazi J.R."/>
            <person name="Metcalf W.W."/>
        </authorList>
    </citation>
    <scope>NUCLEOTIDE SEQUENCE [LARGE SCALE GENOMIC DNA]</scope>
    <source>
        <strain evidence="2">NRRL 3151</strain>
    </source>
</reference>
<organism evidence="1 2">
    <name type="scientific">Streptomyces regalis</name>
    <dbReference type="NCBI Taxonomy" id="68262"/>
    <lineage>
        <taxon>Bacteria</taxon>
        <taxon>Bacillati</taxon>
        <taxon>Actinomycetota</taxon>
        <taxon>Actinomycetes</taxon>
        <taxon>Kitasatosporales</taxon>
        <taxon>Streptomycetaceae</taxon>
        <taxon>Streptomyces</taxon>
    </lineage>
</organism>
<keyword evidence="2" id="KW-1185">Reference proteome</keyword>
<gene>
    <name evidence="1" type="ORF">ADL12_18260</name>
</gene>
<name>A0A0X3UXL0_9ACTN</name>
<evidence type="ECO:0000313" key="2">
    <source>
        <dbReference type="Proteomes" id="UP000053923"/>
    </source>
</evidence>
<dbReference type="Proteomes" id="UP000053923">
    <property type="component" value="Unassembled WGS sequence"/>
</dbReference>
<sequence>MVRKVAAAQLEPDVKIGAYLRTTSWNLAVDTLRAQKRTDLTDDTALVAAPNPQSEDIDPLKELVRPAIEAMPLSRRRTIVQLQSQGLDDAQISAALGIAPDRIHKDRYAAVSELRNELGKFIRDGHRKKTQRAKKDR</sequence>